<dbReference type="InterPro" id="IPR058240">
    <property type="entry name" value="rSAM_sf"/>
</dbReference>
<reference evidence="7" key="1">
    <citation type="journal article" date="2020" name="mSystems">
        <title>Genome- and Community-Level Interaction Insights into Carbon Utilization and Element Cycling Functions of Hydrothermarchaeota in Hydrothermal Sediment.</title>
        <authorList>
            <person name="Zhou Z."/>
            <person name="Liu Y."/>
            <person name="Xu W."/>
            <person name="Pan J."/>
            <person name="Luo Z.H."/>
            <person name="Li M."/>
        </authorList>
    </citation>
    <scope>NUCLEOTIDE SEQUENCE [LARGE SCALE GENOMIC DNA]</scope>
    <source>
        <strain evidence="7">HyVt-503</strain>
    </source>
</reference>
<dbReference type="PANTHER" id="PTHR43075:SF1">
    <property type="entry name" value="FORMATE LYASE ACTIVATING ENZYME, PUTATIVE (AFU_ORTHOLOGUE AFUA_2G15630)-RELATED"/>
    <property type="match status" value="1"/>
</dbReference>
<evidence type="ECO:0000256" key="5">
    <source>
        <dbReference type="PIRSR" id="PIRSR004869-50"/>
    </source>
</evidence>
<evidence type="ECO:0000256" key="4">
    <source>
        <dbReference type="ARBA" id="ARBA00023014"/>
    </source>
</evidence>
<dbReference type="InterPro" id="IPR040085">
    <property type="entry name" value="MJ0674-like"/>
</dbReference>
<keyword evidence="2 5" id="KW-0479">Metal-binding</keyword>
<dbReference type="AlphaFoldDB" id="A0A7V2SYZ4"/>
<comment type="cofactor">
    <cofactor evidence="5">
        <name>[4Fe-4S] cluster</name>
        <dbReference type="ChEBI" id="CHEBI:49883"/>
    </cofactor>
    <text evidence="5">Binds 1 [4Fe-4S] cluster. The cluster is coordinated with 3 cysteines and an exchangeable S-adenosyl-L-methionine.</text>
</comment>
<feature type="binding site" evidence="5">
    <location>
        <position position="83"/>
    </location>
    <ligand>
        <name>[4Fe-4S] cluster</name>
        <dbReference type="ChEBI" id="CHEBI:49883"/>
        <note>4Fe-4S-S-AdoMet</note>
    </ligand>
</feature>
<keyword evidence="4 5" id="KW-0411">Iron-sulfur</keyword>
<proteinExistence type="predicted"/>
<name>A0A7V2SYZ4_9BACT</name>
<evidence type="ECO:0000256" key="3">
    <source>
        <dbReference type="ARBA" id="ARBA00023004"/>
    </source>
</evidence>
<sequence length="297" mass="33475">MKITKEELSRRKEALYAILEECNLCPRHCGVNRLKGEVGACKTADKAVVSTYGAHFGEERPLVGTRGSGTVFFSWCNLRCIYCQNYEISHLGEGNPVTTDVLAFIFLSIKEGGCHNLNLVTPTHVIPFWVKALEIIEEETHFDIPIVYNCSGYEDVEVLRLLEGIVDIYMPDFKYWDEATARRLSGIKDYPEVAKRALKEMHRQVGDLVIDSDGVARQGLLVRHLVLPGGLAGTKEVVRFIAEEISKDTYINIMDQYRPCGPHELPAPLNRRITQAEYQEAIDAARGVGLWRIDGMF</sequence>
<dbReference type="Proteomes" id="UP000885797">
    <property type="component" value="Unassembled WGS sequence"/>
</dbReference>
<feature type="domain" description="Radical SAM core" evidence="6">
    <location>
        <begin position="71"/>
        <end position="204"/>
    </location>
</feature>
<organism evidence="7">
    <name type="scientific">Dissulfuribacter thermophilus</name>
    <dbReference type="NCBI Taxonomy" id="1156395"/>
    <lineage>
        <taxon>Bacteria</taxon>
        <taxon>Pseudomonadati</taxon>
        <taxon>Thermodesulfobacteriota</taxon>
        <taxon>Dissulfuribacteria</taxon>
        <taxon>Dissulfuribacterales</taxon>
        <taxon>Dissulfuribacteraceae</taxon>
        <taxon>Dissulfuribacter</taxon>
    </lineage>
</organism>
<dbReference type="CDD" id="cd01335">
    <property type="entry name" value="Radical_SAM"/>
    <property type="match status" value="1"/>
</dbReference>
<dbReference type="SFLD" id="SFLDG01099">
    <property type="entry name" value="Uncharacterised_Radical_SAM_Su"/>
    <property type="match status" value="1"/>
</dbReference>
<dbReference type="EMBL" id="DRND01000234">
    <property type="protein sequence ID" value="HFC46817.1"/>
    <property type="molecule type" value="Genomic_DNA"/>
</dbReference>
<feature type="binding site" evidence="5">
    <location>
        <position position="80"/>
    </location>
    <ligand>
        <name>[4Fe-4S] cluster</name>
        <dbReference type="ChEBI" id="CHEBI:49883"/>
        <note>4Fe-4S-S-AdoMet</note>
    </ligand>
</feature>
<dbReference type="SUPFAM" id="SSF102114">
    <property type="entry name" value="Radical SAM enzymes"/>
    <property type="match status" value="1"/>
</dbReference>
<dbReference type="PANTHER" id="PTHR43075">
    <property type="entry name" value="FORMATE LYASE ACTIVATING ENZYME, PUTATIVE (AFU_ORTHOLOGUE AFUA_2G15630)-RELATED"/>
    <property type="match status" value="1"/>
</dbReference>
<dbReference type="PIRSF" id="PIRSF004869">
    <property type="entry name" value="PflX_prd"/>
    <property type="match status" value="1"/>
</dbReference>
<dbReference type="InterPro" id="IPR013785">
    <property type="entry name" value="Aldolase_TIM"/>
</dbReference>
<dbReference type="GO" id="GO:0051536">
    <property type="term" value="F:iron-sulfur cluster binding"/>
    <property type="evidence" value="ECO:0007669"/>
    <property type="project" value="UniProtKB-KW"/>
</dbReference>
<accession>A0A7V2SYZ4</accession>
<dbReference type="GO" id="GO:0003824">
    <property type="term" value="F:catalytic activity"/>
    <property type="evidence" value="ECO:0007669"/>
    <property type="project" value="InterPro"/>
</dbReference>
<protein>
    <submittedName>
        <fullName evidence="7">Radical SAM protein</fullName>
    </submittedName>
</protein>
<dbReference type="SFLD" id="SFLDS00029">
    <property type="entry name" value="Radical_SAM"/>
    <property type="match status" value="1"/>
</dbReference>
<evidence type="ECO:0000256" key="2">
    <source>
        <dbReference type="ARBA" id="ARBA00022723"/>
    </source>
</evidence>
<dbReference type="GO" id="GO:0046872">
    <property type="term" value="F:metal ion binding"/>
    <property type="evidence" value="ECO:0007669"/>
    <property type="project" value="UniProtKB-KW"/>
</dbReference>
<evidence type="ECO:0000259" key="6">
    <source>
        <dbReference type="Pfam" id="PF04055"/>
    </source>
</evidence>
<dbReference type="InterPro" id="IPR007197">
    <property type="entry name" value="rSAM"/>
</dbReference>
<keyword evidence="3 5" id="KW-0408">Iron</keyword>
<evidence type="ECO:0000256" key="1">
    <source>
        <dbReference type="ARBA" id="ARBA00022691"/>
    </source>
</evidence>
<keyword evidence="1 5" id="KW-0949">S-adenosyl-L-methionine</keyword>
<dbReference type="InterPro" id="IPR016431">
    <property type="entry name" value="Pyrv-formate_lyase-activ_prd"/>
</dbReference>
<dbReference type="Pfam" id="PF04055">
    <property type="entry name" value="Radical_SAM"/>
    <property type="match status" value="1"/>
</dbReference>
<feature type="binding site" evidence="5">
    <location>
        <position position="76"/>
    </location>
    <ligand>
        <name>[4Fe-4S] cluster</name>
        <dbReference type="ChEBI" id="CHEBI:49883"/>
        <note>4Fe-4S-S-AdoMet</note>
    </ligand>
</feature>
<dbReference type="Gene3D" id="3.20.20.70">
    <property type="entry name" value="Aldolase class I"/>
    <property type="match status" value="1"/>
</dbReference>
<comment type="caution">
    <text evidence="7">The sequence shown here is derived from an EMBL/GenBank/DDBJ whole genome shotgun (WGS) entry which is preliminary data.</text>
</comment>
<gene>
    <name evidence="7" type="ORF">ENJ63_02930</name>
</gene>
<evidence type="ECO:0000313" key="7">
    <source>
        <dbReference type="EMBL" id="HFC46817.1"/>
    </source>
</evidence>